<reference evidence="1" key="1">
    <citation type="submission" date="2013-11" db="EMBL/GenBank/DDBJ databases">
        <title>Microbial diversity, functional groups and degradation webs in Northern and Southern Mediterranean and Red Sea marine crude oil polluted sites.</title>
        <authorList>
            <person name="Daffonchio D."/>
            <person name="Mapelli F."/>
            <person name="Ferrer M."/>
            <person name="Richter M."/>
            <person name="Cherif A."/>
            <person name="Malkawi H.I."/>
            <person name="Yakimov M.M."/>
            <person name="Abdel-Fattah Y.R."/>
            <person name="Blaghen M."/>
            <person name="Golyshin P.N."/>
            <person name="Kalogerakis N."/>
            <person name="Boon N."/>
            <person name="Magagnini M."/>
            <person name="Fava F."/>
        </authorList>
    </citation>
    <scope>NUCLEOTIDE SEQUENCE</scope>
</reference>
<evidence type="ECO:0000313" key="1">
    <source>
        <dbReference type="EMBL" id="KTF07764.1"/>
    </source>
</evidence>
<dbReference type="AlphaFoldDB" id="A0A1B6NWC9"/>
<proteinExistence type="predicted"/>
<gene>
    <name evidence="1" type="ORF">MGSAQ_000740</name>
</gene>
<accession>A0A1B6NWC9</accession>
<name>A0A1B6NWC9_9ZZZZ</name>
<organism evidence="1">
    <name type="scientific">marine sediment metagenome</name>
    <dbReference type="NCBI Taxonomy" id="412755"/>
    <lineage>
        <taxon>unclassified sequences</taxon>
        <taxon>metagenomes</taxon>
        <taxon>ecological metagenomes</taxon>
    </lineage>
</organism>
<sequence length="39" mass="3956">MQAILARMAALSVTDQGAFTVTRDRAAPEGAAPGPRLSG</sequence>
<dbReference type="EMBL" id="AYSL01000347">
    <property type="protein sequence ID" value="KTF07764.1"/>
    <property type="molecule type" value="Genomic_DNA"/>
</dbReference>
<protein>
    <submittedName>
        <fullName evidence="1">Uncharacterized protein</fullName>
    </submittedName>
</protein>
<comment type="caution">
    <text evidence="1">The sequence shown here is derived from an EMBL/GenBank/DDBJ whole genome shotgun (WGS) entry which is preliminary data.</text>
</comment>